<dbReference type="AlphaFoldDB" id="A0A193LIQ2"/>
<feature type="compositionally biased region" description="Basic and acidic residues" evidence="1">
    <location>
        <begin position="1"/>
        <end position="15"/>
    </location>
</feature>
<evidence type="ECO:0000313" key="2">
    <source>
        <dbReference type="EMBL" id="ANO52274.1"/>
    </source>
</evidence>
<sequence length="86" mass="9259">MQKVPDYRTAGEKGGQHGLGIGRQVKHEPRPACRQKVLRRPNSTVMRGRALASSAAQGLNRARATSDTVATATKTATTRAQQATEF</sequence>
<feature type="region of interest" description="Disordered" evidence="1">
    <location>
        <begin position="54"/>
        <end position="86"/>
    </location>
</feature>
<gene>
    <name evidence="2" type="ORF">BA177_14730</name>
</gene>
<name>A0A193LIQ2_9GAMM</name>
<evidence type="ECO:0000313" key="3">
    <source>
        <dbReference type="Proteomes" id="UP000092695"/>
    </source>
</evidence>
<keyword evidence="3" id="KW-1185">Reference proteome</keyword>
<reference evidence="2 3" key="1">
    <citation type="submission" date="2016-06" db="EMBL/GenBank/DDBJ databases">
        <title>Complete genome sequence of a deep-branching marine Gamma Proteobacterium Woeseia oceani type strain XK5.</title>
        <authorList>
            <person name="Mu D."/>
            <person name="Du Z."/>
        </authorList>
    </citation>
    <scope>NUCLEOTIDE SEQUENCE [LARGE SCALE GENOMIC DNA]</scope>
    <source>
        <strain evidence="2 3">XK5</strain>
    </source>
</reference>
<protein>
    <submittedName>
        <fullName evidence="2">Uncharacterized protein</fullName>
    </submittedName>
</protein>
<dbReference type="EMBL" id="CP016268">
    <property type="protein sequence ID" value="ANO52274.1"/>
    <property type="molecule type" value="Genomic_DNA"/>
</dbReference>
<dbReference type="Proteomes" id="UP000092695">
    <property type="component" value="Chromosome"/>
</dbReference>
<feature type="region of interest" description="Disordered" evidence="1">
    <location>
        <begin position="1"/>
        <end position="30"/>
    </location>
</feature>
<dbReference type="KEGG" id="woc:BA177_14730"/>
<organism evidence="2 3">
    <name type="scientific">Woeseia oceani</name>
    <dbReference type="NCBI Taxonomy" id="1548547"/>
    <lineage>
        <taxon>Bacteria</taxon>
        <taxon>Pseudomonadati</taxon>
        <taxon>Pseudomonadota</taxon>
        <taxon>Gammaproteobacteria</taxon>
        <taxon>Woeseiales</taxon>
        <taxon>Woeseiaceae</taxon>
        <taxon>Woeseia</taxon>
    </lineage>
</organism>
<accession>A0A193LIQ2</accession>
<evidence type="ECO:0000256" key="1">
    <source>
        <dbReference type="SAM" id="MobiDB-lite"/>
    </source>
</evidence>
<feature type="compositionally biased region" description="Low complexity" evidence="1">
    <location>
        <begin position="65"/>
        <end position="86"/>
    </location>
</feature>
<proteinExistence type="predicted"/>